<sequence length="674" mass="75991">MHERRGVLPWLSRNSGAVFLFVTVFTFLQLGFYAGNHFYAQEPSPSWWDSAKTSTLAAEGVVQAHPIPKLMEDAEAAYKKKVARQSRTLKDAVVEYRSRYGRLPPKGFEKWFEMAMEKNVVMIDEYDGLMEDLEPFYELSGLEVRRRSLQVGSLPSIDIVRIRNGVVKTVNLNKGFEDSEVGARANGFKSMINKVAHLLPDIDFPINAKAESRVIVPWEHRQHPNLTIQDSSVGIETMLGGPFIADWRGDGNVWDAWRRTCPPNSTARRLFSSIRTPFSPDSKNYLQSRDSPSSTSSTSGSSGSSVSSSLNSGVGPDFFFSPDTGYSLDYCNSPHARYSQGHFFSDWRVIPALYPVFSPAKARGFMDIKIPSHYYYGSTARYTYGWDPVNLELKDVDPMEVPWDLKQDKIFWRGATTGGGNNPPGFMPQYQRHRFLRMVSNISDTTRVLVFPDPESLLSPGEPSSTSSPTSKPPTNPPRYLSAPVPISKLNKEIMDIAFTKATAEKAYPGGLEALRRDHRFAEAVPLGRHWSFKYLVDFDGMSYSGRFLAFLASDSAPVKATVYEEFFEGWIQPWVHFIPLSTTYKEIYNIHAFFSGPPEAAIEAIKPNNSWDSDPNSSENRENWEEAGRTGYVHGDRDRDGDGDRAKSKKMYNADGDARLRRIARAGKQWKKT</sequence>
<dbReference type="PANTHER" id="PTHR12203">
    <property type="entry name" value="KDEL LYS-ASP-GLU-LEU CONTAINING - RELATED"/>
    <property type="match status" value="1"/>
</dbReference>
<dbReference type="InterPro" id="IPR006598">
    <property type="entry name" value="CAP10"/>
</dbReference>
<evidence type="ECO:0000259" key="5">
    <source>
        <dbReference type="SMART" id="SM00672"/>
    </source>
</evidence>
<reference evidence="6 7" key="1">
    <citation type="journal article" date="2020" name="ISME J.">
        <title>Uncovering the hidden diversity of litter-decomposition mechanisms in mushroom-forming fungi.</title>
        <authorList>
            <person name="Floudas D."/>
            <person name="Bentzer J."/>
            <person name="Ahren D."/>
            <person name="Johansson T."/>
            <person name="Persson P."/>
            <person name="Tunlid A."/>
        </authorList>
    </citation>
    <scope>NUCLEOTIDE SEQUENCE [LARGE SCALE GENOMIC DNA]</scope>
    <source>
        <strain evidence="6 7">CBS 291.85</strain>
    </source>
</reference>
<evidence type="ECO:0000256" key="3">
    <source>
        <dbReference type="SAM" id="MobiDB-lite"/>
    </source>
</evidence>
<keyword evidence="4" id="KW-1133">Transmembrane helix</keyword>
<feature type="transmembrane region" description="Helical" evidence="4">
    <location>
        <begin position="16"/>
        <end position="35"/>
    </location>
</feature>
<dbReference type="GO" id="GO:0016740">
    <property type="term" value="F:transferase activity"/>
    <property type="evidence" value="ECO:0007669"/>
    <property type="project" value="UniProtKB-KW"/>
</dbReference>
<feature type="region of interest" description="Disordered" evidence="3">
    <location>
        <begin position="453"/>
        <end position="481"/>
    </location>
</feature>
<comment type="caution">
    <text evidence="6">The sequence shown here is derived from an EMBL/GenBank/DDBJ whole genome shotgun (WGS) entry which is preliminary data.</text>
</comment>
<feature type="compositionally biased region" description="Low complexity" evidence="3">
    <location>
        <begin position="608"/>
        <end position="619"/>
    </location>
</feature>
<evidence type="ECO:0000313" key="6">
    <source>
        <dbReference type="EMBL" id="KAF5344604.1"/>
    </source>
</evidence>
<dbReference type="Proteomes" id="UP000559256">
    <property type="component" value="Unassembled WGS sequence"/>
</dbReference>
<dbReference type="AlphaFoldDB" id="A0A8H5CNQ5"/>
<evidence type="ECO:0000256" key="4">
    <source>
        <dbReference type="SAM" id="Phobius"/>
    </source>
</evidence>
<gene>
    <name evidence="6" type="ORF">D9758_013894</name>
</gene>
<accession>A0A8H5CNQ5</accession>
<protein>
    <recommendedName>
        <fullName evidence="5">Glycosyl transferase CAP10 domain-containing protein</fullName>
    </recommendedName>
</protein>
<dbReference type="InterPro" id="IPR051091">
    <property type="entry name" value="O-Glucosyltr/Glycosyltrsf_90"/>
</dbReference>
<keyword evidence="4" id="KW-0812">Transmembrane</keyword>
<feature type="region of interest" description="Disordered" evidence="3">
    <location>
        <begin position="607"/>
        <end position="658"/>
    </location>
</feature>
<feature type="region of interest" description="Disordered" evidence="3">
    <location>
        <begin position="281"/>
        <end position="308"/>
    </location>
</feature>
<evidence type="ECO:0000256" key="1">
    <source>
        <dbReference type="ARBA" id="ARBA00010118"/>
    </source>
</evidence>
<dbReference type="EMBL" id="JAACJM010000122">
    <property type="protein sequence ID" value="KAF5344604.1"/>
    <property type="molecule type" value="Genomic_DNA"/>
</dbReference>
<feature type="compositionally biased region" description="Basic and acidic residues" evidence="3">
    <location>
        <begin position="620"/>
        <end position="647"/>
    </location>
</feature>
<feature type="compositionally biased region" description="Low complexity" evidence="3">
    <location>
        <begin position="291"/>
        <end position="308"/>
    </location>
</feature>
<comment type="similarity">
    <text evidence="1">Belongs to the glycosyltransferase 90 family.</text>
</comment>
<feature type="domain" description="Glycosyl transferase CAP10" evidence="5">
    <location>
        <begin position="316"/>
        <end position="671"/>
    </location>
</feature>
<dbReference type="PANTHER" id="PTHR12203:SF35">
    <property type="entry name" value="PROTEIN O-GLUCOSYLTRANSFERASE 1"/>
    <property type="match status" value="1"/>
</dbReference>
<proteinExistence type="inferred from homology"/>
<dbReference type="Pfam" id="PF05686">
    <property type="entry name" value="Glyco_transf_90"/>
    <property type="match status" value="1"/>
</dbReference>
<feature type="compositionally biased region" description="Low complexity" evidence="3">
    <location>
        <begin position="453"/>
        <end position="470"/>
    </location>
</feature>
<dbReference type="SMART" id="SM00672">
    <property type="entry name" value="CAP10"/>
    <property type="match status" value="1"/>
</dbReference>
<evidence type="ECO:0000256" key="2">
    <source>
        <dbReference type="ARBA" id="ARBA00022679"/>
    </source>
</evidence>
<feature type="compositionally biased region" description="Polar residues" evidence="3">
    <location>
        <begin position="281"/>
        <end position="290"/>
    </location>
</feature>
<keyword evidence="7" id="KW-1185">Reference proteome</keyword>
<dbReference type="OrthoDB" id="202415at2759"/>
<evidence type="ECO:0000313" key="7">
    <source>
        <dbReference type="Proteomes" id="UP000559256"/>
    </source>
</evidence>
<keyword evidence="2" id="KW-0808">Transferase</keyword>
<organism evidence="6 7">
    <name type="scientific">Tetrapyrgos nigripes</name>
    <dbReference type="NCBI Taxonomy" id="182062"/>
    <lineage>
        <taxon>Eukaryota</taxon>
        <taxon>Fungi</taxon>
        <taxon>Dikarya</taxon>
        <taxon>Basidiomycota</taxon>
        <taxon>Agaricomycotina</taxon>
        <taxon>Agaricomycetes</taxon>
        <taxon>Agaricomycetidae</taxon>
        <taxon>Agaricales</taxon>
        <taxon>Marasmiineae</taxon>
        <taxon>Marasmiaceae</taxon>
        <taxon>Tetrapyrgos</taxon>
    </lineage>
</organism>
<keyword evidence="4" id="KW-0472">Membrane</keyword>
<name>A0A8H5CNQ5_9AGAR</name>